<evidence type="ECO:0000313" key="3">
    <source>
        <dbReference type="Proteomes" id="UP000799770"/>
    </source>
</evidence>
<feature type="region of interest" description="Disordered" evidence="1">
    <location>
        <begin position="406"/>
        <end position="442"/>
    </location>
</feature>
<feature type="region of interest" description="Disordered" evidence="1">
    <location>
        <begin position="289"/>
        <end position="338"/>
    </location>
</feature>
<reference evidence="2" key="1">
    <citation type="journal article" date="2020" name="Stud. Mycol.">
        <title>101 Dothideomycetes genomes: a test case for predicting lifestyles and emergence of pathogens.</title>
        <authorList>
            <person name="Haridas S."/>
            <person name="Albert R."/>
            <person name="Binder M."/>
            <person name="Bloem J."/>
            <person name="Labutti K."/>
            <person name="Salamov A."/>
            <person name="Andreopoulos B."/>
            <person name="Baker S."/>
            <person name="Barry K."/>
            <person name="Bills G."/>
            <person name="Bluhm B."/>
            <person name="Cannon C."/>
            <person name="Castanera R."/>
            <person name="Culley D."/>
            <person name="Daum C."/>
            <person name="Ezra D."/>
            <person name="Gonzalez J."/>
            <person name="Henrissat B."/>
            <person name="Kuo A."/>
            <person name="Liang C."/>
            <person name="Lipzen A."/>
            <person name="Lutzoni F."/>
            <person name="Magnuson J."/>
            <person name="Mondo S."/>
            <person name="Nolan M."/>
            <person name="Ohm R."/>
            <person name="Pangilinan J."/>
            <person name="Park H.-J."/>
            <person name="Ramirez L."/>
            <person name="Alfaro M."/>
            <person name="Sun H."/>
            <person name="Tritt A."/>
            <person name="Yoshinaga Y."/>
            <person name="Zwiers L.-H."/>
            <person name="Turgeon B."/>
            <person name="Goodwin S."/>
            <person name="Spatafora J."/>
            <person name="Crous P."/>
            <person name="Grigoriev I."/>
        </authorList>
    </citation>
    <scope>NUCLEOTIDE SEQUENCE</scope>
    <source>
        <strain evidence="2">CBS 627.86</strain>
    </source>
</reference>
<dbReference type="Proteomes" id="UP000799770">
    <property type="component" value="Unassembled WGS sequence"/>
</dbReference>
<protein>
    <submittedName>
        <fullName evidence="2">Uncharacterized protein</fullName>
    </submittedName>
</protein>
<dbReference type="EMBL" id="ML977322">
    <property type="protein sequence ID" value="KAF2115931.1"/>
    <property type="molecule type" value="Genomic_DNA"/>
</dbReference>
<proteinExistence type="predicted"/>
<organism evidence="2 3">
    <name type="scientific">Lophiotrema nucula</name>
    <dbReference type="NCBI Taxonomy" id="690887"/>
    <lineage>
        <taxon>Eukaryota</taxon>
        <taxon>Fungi</taxon>
        <taxon>Dikarya</taxon>
        <taxon>Ascomycota</taxon>
        <taxon>Pezizomycotina</taxon>
        <taxon>Dothideomycetes</taxon>
        <taxon>Pleosporomycetidae</taxon>
        <taxon>Pleosporales</taxon>
        <taxon>Lophiotremataceae</taxon>
        <taxon>Lophiotrema</taxon>
    </lineage>
</organism>
<dbReference type="AlphaFoldDB" id="A0A6A5ZBX8"/>
<sequence>MPRKEKKPRPEIRVMKTSRNPDYNLYPSSYIPTFARDGSGQRVMPLAQLNTFTGRFLAEEQSLKGPSYTEGVSRSVDVQNIRERMNGLALNPVSPAKDEKECAPAAADKHDCKDRGHLPAQLPQHKVSHMTRKPRCTAQNLTTDAKKTLNRSGSYEKLQRKDSCWSQGSDSGAQRLHRTPSVASIAASLPAPLCKPCISIPGYLLDEYLQFFPGCTACGYMTAEVLDHLVAEEGEVGVLIDDDGKPIFGPSKELQDWCLYVATGIQKISRKDSNASLADTLSLRSSSSTLKRSGAVRRSPTNSTTSSKETEKGEDPMPVMETSEQDKTDTKRFSFDPVPVPTAAPPIYLLPTEAISSGSSLGDPFFLEAALDLPARQPGHRRLEITPLSSQSAERPNGLKRTFSQVLGRSSRPTALRRSPGIHPLVPHPRASELSPSLESDGEIHGLEVGNIAEM</sequence>
<gene>
    <name evidence="2" type="ORF">BDV96DRAFT_599473</name>
</gene>
<dbReference type="OrthoDB" id="3800944at2759"/>
<name>A0A6A5ZBX8_9PLEO</name>
<evidence type="ECO:0000313" key="2">
    <source>
        <dbReference type="EMBL" id="KAF2115931.1"/>
    </source>
</evidence>
<keyword evidence="3" id="KW-1185">Reference proteome</keyword>
<accession>A0A6A5ZBX8</accession>
<feature type="compositionally biased region" description="Basic and acidic residues" evidence="1">
    <location>
        <begin position="324"/>
        <end position="334"/>
    </location>
</feature>
<evidence type="ECO:0000256" key="1">
    <source>
        <dbReference type="SAM" id="MobiDB-lite"/>
    </source>
</evidence>